<evidence type="ECO:0000259" key="2">
    <source>
        <dbReference type="Pfam" id="PF20182"/>
    </source>
</evidence>
<accession>A0A1R1S981</accession>
<gene>
    <name evidence="3" type="ORF">SPAR_33856</name>
</gene>
<feature type="domain" description="DUF6545" evidence="2">
    <location>
        <begin position="256"/>
        <end position="391"/>
    </location>
</feature>
<feature type="transmembrane region" description="Helical" evidence="1">
    <location>
        <begin position="48"/>
        <end position="70"/>
    </location>
</feature>
<feature type="transmembrane region" description="Helical" evidence="1">
    <location>
        <begin position="115"/>
        <end position="133"/>
    </location>
</feature>
<feature type="transmembrane region" description="Helical" evidence="1">
    <location>
        <begin position="19"/>
        <end position="36"/>
    </location>
</feature>
<dbReference type="InterPro" id="IPR046675">
    <property type="entry name" value="DUF6545"/>
</dbReference>
<dbReference type="Pfam" id="PF20182">
    <property type="entry name" value="DUF6545"/>
    <property type="match status" value="1"/>
</dbReference>
<feature type="transmembrane region" description="Helical" evidence="1">
    <location>
        <begin position="229"/>
        <end position="251"/>
    </location>
</feature>
<organism evidence="3 4">
    <name type="scientific">Streptomyces sparsogenes DSM 40356</name>
    <dbReference type="NCBI Taxonomy" id="1331668"/>
    <lineage>
        <taxon>Bacteria</taxon>
        <taxon>Bacillati</taxon>
        <taxon>Actinomycetota</taxon>
        <taxon>Actinomycetes</taxon>
        <taxon>Kitasatosporales</taxon>
        <taxon>Streptomycetaceae</taxon>
        <taxon>Streptomyces</taxon>
    </lineage>
</organism>
<keyword evidence="4" id="KW-1185">Reference proteome</keyword>
<sequence length="411" mass="44396">MARGAGAPAARAGARVFDVVYLCFGAAAWAIVAYKARAWFRDRSNADLGLACVMTAGVANVFLLSAPTVYRWFDRLLGVANLAMVFLYSSVVVFATGALLLMLRWTGSAVRPRTVLTAVGAVWAVAVTGFAVGRPDAVEHPRDFSTAYADAPGVVTFLVLYLAIFGTGLAGLGVLCRRYAATLRGSWLARGLRVLATGCWLGLAYCACKVLGFLFSWAGRDLPWLSNGVAPLTASVAALLVLAGFAVPALGPRASAWRRLRRLDPLWREVTARAPEVSVATVRPRWTGWWPFADLEWRANRQMAEIRDVQRGVRRHVEAETLEIARVKGRAAGLGDWQLAAFVEAAALRRGLLNQAAGRVPVPGADSVVVATGVEPAQEHEHLARVAEAYHRPLIDEVLEELGERTAAQRQ</sequence>
<evidence type="ECO:0000256" key="1">
    <source>
        <dbReference type="SAM" id="Phobius"/>
    </source>
</evidence>
<feature type="transmembrane region" description="Helical" evidence="1">
    <location>
        <begin position="153"/>
        <end position="175"/>
    </location>
</feature>
<reference evidence="3 4" key="1">
    <citation type="submission" date="2013-05" db="EMBL/GenBank/DDBJ databases">
        <title>Genome sequence of Streptomyces sparsogenes DSM 40356.</title>
        <authorList>
            <person name="Coyne S."/>
            <person name="Seebeck F.P."/>
        </authorList>
    </citation>
    <scope>NUCLEOTIDE SEQUENCE [LARGE SCALE GENOMIC DNA]</scope>
    <source>
        <strain evidence="3 4">DSM 40356</strain>
    </source>
</reference>
<evidence type="ECO:0000313" key="4">
    <source>
        <dbReference type="Proteomes" id="UP000186168"/>
    </source>
</evidence>
<name>A0A1R1S981_9ACTN</name>
<dbReference type="NCBIfam" id="NF042915">
    <property type="entry name" value="MAB_1171c_fam"/>
    <property type="match status" value="1"/>
</dbReference>
<evidence type="ECO:0000313" key="3">
    <source>
        <dbReference type="EMBL" id="OMI34916.1"/>
    </source>
</evidence>
<dbReference type="EMBL" id="ASQP01000431">
    <property type="protein sequence ID" value="OMI34916.1"/>
    <property type="molecule type" value="Genomic_DNA"/>
</dbReference>
<feature type="transmembrane region" description="Helical" evidence="1">
    <location>
        <begin position="82"/>
        <end position="103"/>
    </location>
</feature>
<keyword evidence="1" id="KW-1133">Transmembrane helix</keyword>
<dbReference type="Proteomes" id="UP000186168">
    <property type="component" value="Unassembled WGS sequence"/>
</dbReference>
<comment type="caution">
    <text evidence="3">The sequence shown here is derived from an EMBL/GenBank/DDBJ whole genome shotgun (WGS) entry which is preliminary data.</text>
</comment>
<proteinExistence type="predicted"/>
<dbReference type="InterPro" id="IPR050039">
    <property type="entry name" value="MAB_1171c-like"/>
</dbReference>
<keyword evidence="1" id="KW-0472">Membrane</keyword>
<dbReference type="AlphaFoldDB" id="A0A1R1S981"/>
<protein>
    <submittedName>
        <fullName evidence="3">Putative integral membrane protein</fullName>
    </submittedName>
</protein>
<keyword evidence="1" id="KW-0812">Transmembrane</keyword>
<feature type="transmembrane region" description="Helical" evidence="1">
    <location>
        <begin position="195"/>
        <end position="217"/>
    </location>
</feature>